<dbReference type="Proteomes" id="UP000011976">
    <property type="component" value="Unassembled WGS sequence"/>
</dbReference>
<gene>
    <name evidence="2" type="ORF">PANT_8d00027</name>
</gene>
<dbReference type="EMBL" id="DF196774">
    <property type="protein sequence ID" value="GAC73021.1"/>
    <property type="molecule type" value="Genomic_DNA"/>
</dbReference>
<sequence>MTFNKATALALFGLLALIGARADGLSAEQREFNPPFTPIPGVTINNDEVGRYCILGQRDPPKGYACFSLLGNIRARMFEHQNLTGFMTEAGEAFVLIDNGGTQSFATDVDHVTVTPSKQAHCLRLTVERQKAPGYKEARMTSTSCPASPAFHLADKWTDP</sequence>
<feature type="signal peptide" evidence="1">
    <location>
        <begin position="1"/>
        <end position="22"/>
    </location>
</feature>
<keyword evidence="1" id="KW-0732">Signal</keyword>
<evidence type="ECO:0000256" key="1">
    <source>
        <dbReference type="SAM" id="SignalP"/>
    </source>
</evidence>
<dbReference type="AlphaFoldDB" id="M9LMX4"/>
<reference evidence="3" key="1">
    <citation type="journal article" date="2013" name="Genome Announc.">
        <title>Genome sequence of the basidiomycetous yeast Pseudozyma antarctica T-34, a producer of the glycolipid biosurfactants mannosylerythritol lipids.</title>
        <authorList>
            <person name="Morita T."/>
            <person name="Koike H."/>
            <person name="Koyama Y."/>
            <person name="Hagiwara H."/>
            <person name="Ito E."/>
            <person name="Fukuoka T."/>
            <person name="Imura T."/>
            <person name="Machida M."/>
            <person name="Kitamoto D."/>
        </authorList>
    </citation>
    <scope>NUCLEOTIDE SEQUENCE [LARGE SCALE GENOMIC DNA]</scope>
    <source>
        <strain evidence="3">T-34</strain>
    </source>
</reference>
<organism evidence="2 3">
    <name type="scientific">Pseudozyma antarctica (strain T-34)</name>
    <name type="common">Yeast</name>
    <name type="synonym">Candida antarctica</name>
    <dbReference type="NCBI Taxonomy" id="1151754"/>
    <lineage>
        <taxon>Eukaryota</taxon>
        <taxon>Fungi</taxon>
        <taxon>Dikarya</taxon>
        <taxon>Basidiomycota</taxon>
        <taxon>Ustilaginomycotina</taxon>
        <taxon>Ustilaginomycetes</taxon>
        <taxon>Ustilaginales</taxon>
        <taxon>Ustilaginaceae</taxon>
        <taxon>Moesziomyces</taxon>
    </lineage>
</organism>
<accession>M9LMX4</accession>
<evidence type="ECO:0000313" key="2">
    <source>
        <dbReference type="EMBL" id="GAC73021.1"/>
    </source>
</evidence>
<name>M9LMX4_PSEA3</name>
<evidence type="ECO:0000313" key="3">
    <source>
        <dbReference type="Proteomes" id="UP000011976"/>
    </source>
</evidence>
<protein>
    <submittedName>
        <fullName evidence="2">Uncharacterized protein</fullName>
    </submittedName>
</protein>
<dbReference type="OrthoDB" id="10261960at2759"/>
<proteinExistence type="predicted"/>
<feature type="chain" id="PRO_5004100193" evidence="1">
    <location>
        <begin position="23"/>
        <end position="160"/>
    </location>
</feature>